<sequence length="353" mass="38825">MIAMTSTESNKCTVTLSARTSTSLALISPSSFHSHAHQGLSTLSVGAVEEGLKHKYYHRSCPQAEEIIANMMENFTSADQRVPARIIRMHFHDCFVRGCDGSILLNSTPVNKAEKDAPPNNPSVKGFELIDQIKEVLENKCPGVVSCADILTFATRESVHLSGKFERYQVRGGRKDGKISRESDALLNLPPPSANVQLLVQMFAIKGLSLEDLVTLSGGHSIGVSHCSSLLGRHVNFSKTGTHDPTLDFHLAMKLKSECVGVHKAEPTVVVMDRFTPTSLDNKYYKGLLQNKGLFTSDQTLLTNTFTRKQVIANAVQPLAWKKKFVDGMIKMGEIEVLTAQKGEIRKTCDRVN</sequence>
<dbReference type="EMBL" id="CM045765">
    <property type="protein sequence ID" value="KAI8000583.1"/>
    <property type="molecule type" value="Genomic_DNA"/>
</dbReference>
<evidence type="ECO:0000313" key="2">
    <source>
        <dbReference type="Proteomes" id="UP001060215"/>
    </source>
</evidence>
<keyword evidence="1" id="KW-0575">Peroxidase</keyword>
<proteinExistence type="predicted"/>
<keyword evidence="2" id="KW-1185">Reference proteome</keyword>
<reference evidence="1 2" key="1">
    <citation type="journal article" date="2022" name="Plant J.">
        <title>Chromosome-level genome of Camellia lanceoleosa provides a valuable resource for understanding genome evolution and self-incompatibility.</title>
        <authorList>
            <person name="Gong W."/>
            <person name="Xiao S."/>
            <person name="Wang L."/>
            <person name="Liao Z."/>
            <person name="Chang Y."/>
            <person name="Mo W."/>
            <person name="Hu G."/>
            <person name="Li W."/>
            <person name="Zhao G."/>
            <person name="Zhu H."/>
            <person name="Hu X."/>
            <person name="Ji K."/>
            <person name="Xiang X."/>
            <person name="Song Q."/>
            <person name="Yuan D."/>
            <person name="Jin S."/>
            <person name="Zhang L."/>
        </authorList>
    </citation>
    <scope>NUCLEOTIDE SEQUENCE [LARGE SCALE GENOMIC DNA]</scope>
    <source>
        <strain evidence="1">SQ_2022a</strain>
    </source>
</reference>
<name>A0ACC0GJD1_9ERIC</name>
<organism evidence="1 2">
    <name type="scientific">Camellia lanceoleosa</name>
    <dbReference type="NCBI Taxonomy" id="1840588"/>
    <lineage>
        <taxon>Eukaryota</taxon>
        <taxon>Viridiplantae</taxon>
        <taxon>Streptophyta</taxon>
        <taxon>Embryophyta</taxon>
        <taxon>Tracheophyta</taxon>
        <taxon>Spermatophyta</taxon>
        <taxon>Magnoliopsida</taxon>
        <taxon>eudicotyledons</taxon>
        <taxon>Gunneridae</taxon>
        <taxon>Pentapetalae</taxon>
        <taxon>asterids</taxon>
        <taxon>Ericales</taxon>
        <taxon>Theaceae</taxon>
        <taxon>Camellia</taxon>
    </lineage>
</organism>
<gene>
    <name evidence="1" type="ORF">LOK49_LG09G01985</name>
</gene>
<protein>
    <submittedName>
        <fullName evidence="1">Peroxidase 5</fullName>
    </submittedName>
</protein>
<evidence type="ECO:0000313" key="1">
    <source>
        <dbReference type="EMBL" id="KAI8000583.1"/>
    </source>
</evidence>
<dbReference type="Proteomes" id="UP001060215">
    <property type="component" value="Chromosome 8"/>
</dbReference>
<accession>A0ACC0GJD1</accession>
<comment type="caution">
    <text evidence="1">The sequence shown here is derived from an EMBL/GenBank/DDBJ whole genome shotgun (WGS) entry which is preliminary data.</text>
</comment>
<keyword evidence="1" id="KW-0560">Oxidoreductase</keyword>